<dbReference type="Gene3D" id="3.90.1150.140">
    <property type="match status" value="1"/>
</dbReference>
<dbReference type="OrthoDB" id="9801061at2"/>
<dbReference type="STRING" id="1548749.LS48_12155"/>
<proteinExistence type="predicted"/>
<dbReference type="PATRIC" id="fig|1548749.3.peg.2546"/>
<gene>
    <name evidence="3" type="ORF">LS48_12155</name>
</gene>
<dbReference type="Pfam" id="PF07075">
    <property type="entry name" value="NamZ_N"/>
    <property type="match status" value="1"/>
</dbReference>
<dbReference type="Pfam" id="PF20732">
    <property type="entry name" value="NamZ_C"/>
    <property type="match status" value="1"/>
</dbReference>
<feature type="domain" description="Peptidoglycan beta-N-acetylmuramidase NamZ C-terminal" evidence="2">
    <location>
        <begin position="287"/>
        <end position="424"/>
    </location>
</feature>
<dbReference type="RefSeq" id="WP_062622787.1">
    <property type="nucleotide sequence ID" value="NZ_JRWG01000008.1"/>
</dbReference>
<evidence type="ECO:0008006" key="5">
    <source>
        <dbReference type="Google" id="ProtNLM"/>
    </source>
</evidence>
<comment type="caution">
    <text evidence="3">The sequence shown here is derived from an EMBL/GenBank/DDBJ whole genome shotgun (WGS) entry which is preliminary data.</text>
</comment>
<dbReference type="InterPro" id="IPR048502">
    <property type="entry name" value="NamZ_N"/>
</dbReference>
<dbReference type="PANTHER" id="PTHR42915:SF1">
    <property type="entry name" value="PEPTIDOGLYCAN BETA-N-ACETYLMURAMIDASE NAMZ"/>
    <property type="match status" value="1"/>
</dbReference>
<sequence length="425" mass="47750">MGLTFFKNTVLLVVLTIISCGSQNKEKIETTESKELSMDDIVYVNDKIILGANRFSEYHYLLKGKQIGVVANQTSMVEDIADEEYQTSPQHTFYMEFHLVDHLIKSGISVKKVFAPEHGFRGTADAGEHVKDGVDSKTGVPLISLYGSNKKPSQEQLKGIDVVVFDIQDVGARFYTYISTLHYVMEACAEVGIPVIVLDRPNPNGHYIDGPILEPENQSFVGMHPIPVVHGMTIGEYAQMINGEGWLKDKIKCKLTVVKMQNYTHETPYALPIKPSPNLPNAQSINLYPSLCFFEGTFINAGRGTDIQFQVFGAPSLPASKYTFEYTPQSNEGAKNPKFKGELCHGKDLRKEPRLNKINLEWLIDAYNANGKKKDFFNSFFVKLAGTDKLQKQIEEGLSAEEIRDSWKEGLANFQKIRAKYLLYP</sequence>
<evidence type="ECO:0000313" key="3">
    <source>
        <dbReference type="EMBL" id="KXN98309.1"/>
    </source>
</evidence>
<dbReference type="InterPro" id="IPR048503">
    <property type="entry name" value="NamZ_C"/>
</dbReference>
<reference evidence="3 4" key="2">
    <citation type="journal article" date="2016" name="Int. J. Syst. Evol. Microbiol.">
        <title>Vitellibacter aquimaris sp. nov., a marine bacterium isolated from seawater.</title>
        <authorList>
            <person name="Thevarajoo S."/>
            <person name="Selvaratnam C."/>
            <person name="Goh K.M."/>
            <person name="Hong K.W."/>
            <person name="Chan X.Y."/>
            <person name="Chan K.G."/>
            <person name="Chong C.S."/>
        </authorList>
    </citation>
    <scope>NUCLEOTIDE SEQUENCE [LARGE SCALE GENOMIC DNA]</scope>
    <source>
        <strain evidence="3 4">D-24</strain>
    </source>
</reference>
<keyword evidence="4" id="KW-1185">Reference proteome</keyword>
<dbReference type="PIRSF" id="PIRSF016719">
    <property type="entry name" value="UCP016719"/>
    <property type="match status" value="1"/>
</dbReference>
<dbReference type="PROSITE" id="PS51257">
    <property type="entry name" value="PROKAR_LIPOPROTEIN"/>
    <property type="match status" value="1"/>
</dbReference>
<dbReference type="GO" id="GO:0033922">
    <property type="term" value="F:peptidoglycan beta-N-acetylmuramidase activity"/>
    <property type="evidence" value="ECO:0007669"/>
    <property type="project" value="InterPro"/>
</dbReference>
<accession>A0A137RFN6</accession>
<dbReference type="Proteomes" id="UP000070138">
    <property type="component" value="Unassembled WGS sequence"/>
</dbReference>
<organism evidence="3 4">
    <name type="scientific">Aequorivita aquimaris</name>
    <dbReference type="NCBI Taxonomy" id="1548749"/>
    <lineage>
        <taxon>Bacteria</taxon>
        <taxon>Pseudomonadati</taxon>
        <taxon>Bacteroidota</taxon>
        <taxon>Flavobacteriia</taxon>
        <taxon>Flavobacteriales</taxon>
        <taxon>Flavobacteriaceae</taxon>
        <taxon>Aequorivita</taxon>
    </lineage>
</organism>
<dbReference type="EMBL" id="JRWG01000008">
    <property type="protein sequence ID" value="KXN98309.1"/>
    <property type="molecule type" value="Genomic_DNA"/>
</dbReference>
<evidence type="ECO:0000259" key="1">
    <source>
        <dbReference type="Pfam" id="PF07075"/>
    </source>
</evidence>
<dbReference type="AlphaFoldDB" id="A0A137RFN6"/>
<feature type="domain" description="Peptidoglycan beta-N-acetylmuramidase NamZ N-terminal" evidence="1">
    <location>
        <begin position="78"/>
        <end position="282"/>
    </location>
</feature>
<protein>
    <recommendedName>
        <fullName evidence="5">DUF1343 domain-containing protein</fullName>
    </recommendedName>
</protein>
<evidence type="ECO:0000259" key="2">
    <source>
        <dbReference type="Pfam" id="PF20732"/>
    </source>
</evidence>
<reference evidence="4" key="1">
    <citation type="submission" date="2014-10" db="EMBL/GenBank/DDBJ databases">
        <title>Genome sequencing of Vitellibacter sp. D-24.</title>
        <authorList>
            <person name="Thevarajoo S."/>
            <person name="Selvaratnam C."/>
            <person name="Goh K.M."/>
            <person name="Chong C.S."/>
        </authorList>
    </citation>
    <scope>NUCLEOTIDE SEQUENCE [LARGE SCALE GENOMIC DNA]</scope>
    <source>
        <strain evidence="4">D-24</strain>
    </source>
</reference>
<name>A0A137RFN6_9FLAO</name>
<evidence type="ECO:0000313" key="4">
    <source>
        <dbReference type="Proteomes" id="UP000070138"/>
    </source>
</evidence>
<dbReference type="PANTHER" id="PTHR42915">
    <property type="entry name" value="HYPOTHETICAL 460 KDA PROTEIN IN FEUA-SIGW INTERGENIC REGION [PRECURSOR]"/>
    <property type="match status" value="1"/>
</dbReference>
<dbReference type="Gene3D" id="3.40.50.12170">
    <property type="entry name" value="Uncharacterised protein PF07075, DUF1343"/>
    <property type="match status" value="1"/>
</dbReference>
<dbReference type="InterPro" id="IPR008302">
    <property type="entry name" value="NamZ"/>
</dbReference>